<proteinExistence type="predicted"/>
<sequence>MLSLLRQIVAAATVVCLSPLAANAADCHIERTTAEVNFIVDKRTWFRVHADLAVPDSARISIGPRGHVTVMTERRCTGNPVGRTVP</sequence>
<protein>
    <submittedName>
        <fullName evidence="2">Uncharacterized protein</fullName>
    </submittedName>
</protein>
<comment type="caution">
    <text evidence="2">The sequence shown here is derived from an EMBL/GenBank/DDBJ whole genome shotgun (WGS) entry which is preliminary data.</text>
</comment>
<gene>
    <name evidence="2" type="ORF">GV68_06830</name>
</gene>
<evidence type="ECO:0000313" key="2">
    <source>
        <dbReference type="EMBL" id="KEQ06382.1"/>
    </source>
</evidence>
<keyword evidence="1" id="KW-0732">Signal</keyword>
<dbReference type="AlphaFoldDB" id="A0A922P2R4"/>
<accession>A0A922P2R4</accession>
<organism evidence="2 3">
    <name type="scientific">Pseudorhizobium pelagicum</name>
    <dbReference type="NCBI Taxonomy" id="1509405"/>
    <lineage>
        <taxon>Bacteria</taxon>
        <taxon>Pseudomonadati</taxon>
        <taxon>Pseudomonadota</taxon>
        <taxon>Alphaproteobacteria</taxon>
        <taxon>Hyphomicrobiales</taxon>
        <taxon>Rhizobiaceae</taxon>
        <taxon>Rhizobium/Agrobacterium group</taxon>
        <taxon>Pseudorhizobium</taxon>
    </lineage>
</organism>
<feature type="signal peptide" evidence="1">
    <location>
        <begin position="1"/>
        <end position="24"/>
    </location>
</feature>
<dbReference type="Proteomes" id="UP000052167">
    <property type="component" value="Unassembled WGS sequence"/>
</dbReference>
<evidence type="ECO:0000313" key="3">
    <source>
        <dbReference type="Proteomes" id="UP000052167"/>
    </source>
</evidence>
<name>A0A922P2R4_9HYPH</name>
<reference evidence="2 3" key="1">
    <citation type="submission" date="2014-06" db="EMBL/GenBank/DDBJ databases">
        <title>Rhizobium pelagicum/R2-400B4.</title>
        <authorList>
            <person name="Kimes N.E."/>
            <person name="Lopez-Perez M."/>
        </authorList>
    </citation>
    <scope>NUCLEOTIDE SEQUENCE [LARGE SCALE GENOMIC DNA]</scope>
    <source>
        <strain evidence="2 3">R2-400B4</strain>
    </source>
</reference>
<feature type="chain" id="PRO_5037226751" evidence="1">
    <location>
        <begin position="25"/>
        <end position="86"/>
    </location>
</feature>
<evidence type="ECO:0000256" key="1">
    <source>
        <dbReference type="SAM" id="SignalP"/>
    </source>
</evidence>
<dbReference type="EMBL" id="JOKJ01000016">
    <property type="protein sequence ID" value="KEQ06382.1"/>
    <property type="molecule type" value="Genomic_DNA"/>
</dbReference>
<keyword evidence="3" id="KW-1185">Reference proteome</keyword>